<organism evidence="3 4">
    <name type="scientific">Thelephora terrestris</name>
    <dbReference type="NCBI Taxonomy" id="56493"/>
    <lineage>
        <taxon>Eukaryota</taxon>
        <taxon>Fungi</taxon>
        <taxon>Dikarya</taxon>
        <taxon>Basidiomycota</taxon>
        <taxon>Agaricomycotina</taxon>
        <taxon>Agaricomycetes</taxon>
        <taxon>Thelephorales</taxon>
        <taxon>Thelephoraceae</taxon>
        <taxon>Thelephora</taxon>
    </lineage>
</organism>
<reference evidence="3" key="2">
    <citation type="submission" date="2020-11" db="EMBL/GenBank/DDBJ databases">
        <authorList>
            <consortium name="DOE Joint Genome Institute"/>
            <person name="Kuo A."/>
            <person name="Miyauchi S."/>
            <person name="Kiss E."/>
            <person name="Drula E."/>
            <person name="Kohler A."/>
            <person name="Sanchez-Garcia M."/>
            <person name="Andreopoulos B."/>
            <person name="Barry K.W."/>
            <person name="Bonito G."/>
            <person name="Buee M."/>
            <person name="Carver A."/>
            <person name="Chen C."/>
            <person name="Cichocki N."/>
            <person name="Clum A."/>
            <person name="Culley D."/>
            <person name="Crous P.W."/>
            <person name="Fauchery L."/>
            <person name="Girlanda M."/>
            <person name="Hayes R."/>
            <person name="Keri Z."/>
            <person name="Labutti K."/>
            <person name="Lipzen A."/>
            <person name="Lombard V."/>
            <person name="Magnuson J."/>
            <person name="Maillard F."/>
            <person name="Morin E."/>
            <person name="Murat C."/>
            <person name="Nolan M."/>
            <person name="Ohm R."/>
            <person name="Pangilinan J."/>
            <person name="Pereira M."/>
            <person name="Perotto S."/>
            <person name="Peter M."/>
            <person name="Riley R."/>
            <person name="Sitrit Y."/>
            <person name="Stielow B."/>
            <person name="Szollosi G."/>
            <person name="Zifcakova L."/>
            <person name="Stursova M."/>
            <person name="Spatafora J.W."/>
            <person name="Tedersoo L."/>
            <person name="Vaario L.-M."/>
            <person name="Yamada A."/>
            <person name="Yan M."/>
            <person name="Wang P."/>
            <person name="Xu J."/>
            <person name="Bruns T."/>
            <person name="Baldrian P."/>
            <person name="Vilgalys R."/>
            <person name="Henrissat B."/>
            <person name="Grigoriev I.V."/>
            <person name="Hibbett D."/>
            <person name="Nagy L.G."/>
            <person name="Martin F.M."/>
        </authorList>
    </citation>
    <scope>NUCLEOTIDE SEQUENCE</scope>
    <source>
        <strain evidence="3">UH-Tt-Lm1</strain>
    </source>
</reference>
<evidence type="ECO:0000256" key="2">
    <source>
        <dbReference type="SAM" id="SignalP"/>
    </source>
</evidence>
<dbReference type="AlphaFoldDB" id="A0A9P6L431"/>
<dbReference type="Proteomes" id="UP000736335">
    <property type="component" value="Unassembled WGS sequence"/>
</dbReference>
<feature type="signal peptide" evidence="2">
    <location>
        <begin position="1"/>
        <end position="24"/>
    </location>
</feature>
<accession>A0A9P6L431</accession>
<gene>
    <name evidence="3" type="ORF">BJ322DRAFT_1080781</name>
</gene>
<evidence type="ECO:0000313" key="3">
    <source>
        <dbReference type="EMBL" id="KAF9781391.1"/>
    </source>
</evidence>
<feature type="chain" id="PRO_5040365117" evidence="2">
    <location>
        <begin position="25"/>
        <end position="248"/>
    </location>
</feature>
<comment type="caution">
    <text evidence="3">The sequence shown here is derived from an EMBL/GenBank/DDBJ whole genome shotgun (WGS) entry which is preliminary data.</text>
</comment>
<keyword evidence="2" id="KW-0732">Signal</keyword>
<evidence type="ECO:0000256" key="1">
    <source>
        <dbReference type="SAM" id="MobiDB-lite"/>
    </source>
</evidence>
<keyword evidence="4" id="KW-1185">Reference proteome</keyword>
<feature type="compositionally biased region" description="Low complexity" evidence="1">
    <location>
        <begin position="224"/>
        <end position="239"/>
    </location>
</feature>
<proteinExistence type="predicted"/>
<protein>
    <submittedName>
        <fullName evidence="3">Uncharacterized protein</fullName>
    </submittedName>
</protein>
<feature type="region of interest" description="Disordered" evidence="1">
    <location>
        <begin position="145"/>
        <end position="169"/>
    </location>
</feature>
<evidence type="ECO:0000313" key="4">
    <source>
        <dbReference type="Proteomes" id="UP000736335"/>
    </source>
</evidence>
<name>A0A9P6L431_9AGAM</name>
<sequence>MIGSSIGSIFLAFLAVFSVSPALAAPQGSSVRKAHYPYKDYHSESSPKHQNSNTLASVVPCELSPGELPAKGDQEFVFEGTRYSQLCLDRAGFAMVPEERTDCRTECPTCLSARGYDMPCIAERVLQRSAEGDLNQFRDVRQPTTRMTPTDRENCVAPPEESLPTPSGNWSPFTLAGANTFDNDCLTRLYLNSLSPTASCLPNDNACMIDRALELGNTVENPAAPGVPLDVPPVDGFPLGPSVPDPNL</sequence>
<feature type="region of interest" description="Disordered" evidence="1">
    <location>
        <begin position="224"/>
        <end position="248"/>
    </location>
</feature>
<dbReference type="EMBL" id="WIUZ02000014">
    <property type="protein sequence ID" value="KAF9781391.1"/>
    <property type="molecule type" value="Genomic_DNA"/>
</dbReference>
<dbReference type="OrthoDB" id="10446513at2759"/>
<reference evidence="3" key="1">
    <citation type="journal article" date="2020" name="Nat. Commun.">
        <title>Large-scale genome sequencing of mycorrhizal fungi provides insights into the early evolution of symbiotic traits.</title>
        <authorList>
            <person name="Miyauchi S."/>
            <person name="Kiss E."/>
            <person name="Kuo A."/>
            <person name="Drula E."/>
            <person name="Kohler A."/>
            <person name="Sanchez-Garcia M."/>
            <person name="Morin E."/>
            <person name="Andreopoulos B."/>
            <person name="Barry K.W."/>
            <person name="Bonito G."/>
            <person name="Buee M."/>
            <person name="Carver A."/>
            <person name="Chen C."/>
            <person name="Cichocki N."/>
            <person name="Clum A."/>
            <person name="Culley D."/>
            <person name="Crous P.W."/>
            <person name="Fauchery L."/>
            <person name="Girlanda M."/>
            <person name="Hayes R.D."/>
            <person name="Keri Z."/>
            <person name="LaButti K."/>
            <person name="Lipzen A."/>
            <person name="Lombard V."/>
            <person name="Magnuson J."/>
            <person name="Maillard F."/>
            <person name="Murat C."/>
            <person name="Nolan M."/>
            <person name="Ohm R.A."/>
            <person name="Pangilinan J."/>
            <person name="Pereira M.F."/>
            <person name="Perotto S."/>
            <person name="Peter M."/>
            <person name="Pfister S."/>
            <person name="Riley R."/>
            <person name="Sitrit Y."/>
            <person name="Stielow J.B."/>
            <person name="Szollosi G."/>
            <person name="Zifcakova L."/>
            <person name="Stursova M."/>
            <person name="Spatafora J.W."/>
            <person name="Tedersoo L."/>
            <person name="Vaario L.M."/>
            <person name="Yamada A."/>
            <person name="Yan M."/>
            <person name="Wang P."/>
            <person name="Xu J."/>
            <person name="Bruns T."/>
            <person name="Baldrian P."/>
            <person name="Vilgalys R."/>
            <person name="Dunand C."/>
            <person name="Henrissat B."/>
            <person name="Grigoriev I.V."/>
            <person name="Hibbett D."/>
            <person name="Nagy L.G."/>
            <person name="Martin F.M."/>
        </authorList>
    </citation>
    <scope>NUCLEOTIDE SEQUENCE</scope>
    <source>
        <strain evidence="3">UH-Tt-Lm1</strain>
    </source>
</reference>